<dbReference type="Proteomes" id="UP001303046">
    <property type="component" value="Unassembled WGS sequence"/>
</dbReference>
<accession>A0ABR1D9Y5</accession>
<keyword evidence="2" id="KW-1185">Reference proteome</keyword>
<name>A0ABR1D9Y5_NECAM</name>
<comment type="caution">
    <text evidence="1">The sequence shown here is derived from an EMBL/GenBank/DDBJ whole genome shotgun (WGS) entry which is preliminary data.</text>
</comment>
<dbReference type="EMBL" id="JAVFWL010000004">
    <property type="protein sequence ID" value="KAK6747298.1"/>
    <property type="molecule type" value="Genomic_DNA"/>
</dbReference>
<sequence>MNESTLVIRGGKTPLRNVDSVGYVEKNPSVIHLVHFHKILSVPPAILHLRPLRQKFESVTNCCSPASAAELVALCEGLEKVSRNEKFFYKFFVGGLNAKLGKVRKMNTVSEDLDWGSL</sequence>
<reference evidence="1 2" key="1">
    <citation type="submission" date="2023-08" db="EMBL/GenBank/DDBJ databases">
        <title>A Necator americanus chromosomal reference genome.</title>
        <authorList>
            <person name="Ilik V."/>
            <person name="Petrzelkova K.J."/>
            <person name="Pardy F."/>
            <person name="Fuh T."/>
            <person name="Niatou-Singa F.S."/>
            <person name="Gouil Q."/>
            <person name="Baker L."/>
            <person name="Ritchie M.E."/>
            <person name="Jex A.R."/>
            <person name="Gazzola D."/>
            <person name="Li H."/>
            <person name="Toshio Fujiwara R."/>
            <person name="Zhan B."/>
            <person name="Aroian R.V."/>
            <person name="Pafco B."/>
            <person name="Schwarz E.M."/>
        </authorList>
    </citation>
    <scope>NUCLEOTIDE SEQUENCE [LARGE SCALE GENOMIC DNA]</scope>
    <source>
        <strain evidence="1 2">Aroian</strain>
        <tissue evidence="1">Whole animal</tissue>
    </source>
</reference>
<evidence type="ECO:0000313" key="1">
    <source>
        <dbReference type="EMBL" id="KAK6747298.1"/>
    </source>
</evidence>
<proteinExistence type="predicted"/>
<organism evidence="1 2">
    <name type="scientific">Necator americanus</name>
    <name type="common">Human hookworm</name>
    <dbReference type="NCBI Taxonomy" id="51031"/>
    <lineage>
        <taxon>Eukaryota</taxon>
        <taxon>Metazoa</taxon>
        <taxon>Ecdysozoa</taxon>
        <taxon>Nematoda</taxon>
        <taxon>Chromadorea</taxon>
        <taxon>Rhabditida</taxon>
        <taxon>Rhabditina</taxon>
        <taxon>Rhabditomorpha</taxon>
        <taxon>Strongyloidea</taxon>
        <taxon>Ancylostomatidae</taxon>
        <taxon>Bunostominae</taxon>
        <taxon>Necator</taxon>
    </lineage>
</organism>
<evidence type="ECO:0000313" key="2">
    <source>
        <dbReference type="Proteomes" id="UP001303046"/>
    </source>
</evidence>
<gene>
    <name evidence="1" type="primary">Necator_chrIV.g13772</name>
    <name evidence="1" type="ORF">RB195_000480</name>
</gene>
<protein>
    <submittedName>
        <fullName evidence="1">Uncharacterized protein</fullName>
    </submittedName>
</protein>